<dbReference type="PANTHER" id="PTHR42847:SF4">
    <property type="entry name" value="ALKANESULFONATE MONOOXYGENASE-RELATED"/>
    <property type="match status" value="1"/>
</dbReference>
<dbReference type="InterPro" id="IPR011251">
    <property type="entry name" value="Luciferase-like_dom"/>
</dbReference>
<evidence type="ECO:0000313" key="6">
    <source>
        <dbReference type="EMBL" id="TDD95407.1"/>
    </source>
</evidence>
<dbReference type="EMBL" id="SMKZ01000092">
    <property type="protein sequence ID" value="TDD95407.1"/>
    <property type="molecule type" value="Genomic_DNA"/>
</dbReference>
<dbReference type="OrthoDB" id="5175259at2"/>
<dbReference type="GO" id="GO:0008726">
    <property type="term" value="F:alkanesulfonate monooxygenase activity"/>
    <property type="evidence" value="ECO:0007669"/>
    <property type="project" value="TreeGrafter"/>
</dbReference>
<dbReference type="Proteomes" id="UP000294739">
    <property type="component" value="Unassembled WGS sequence"/>
</dbReference>
<sequence>MRAALFMPIFDDLADPRVLVQLAVEAEDAGWDGVFLWDHVRLSGPVRAAADPWIALAAIAAATSRILIGPMVTPLARRRPVKVARETASLDVLSGGRLTLGVGTGSDEFGHEYSITGEDVDDRTRAEKLDESLEILEAAWSGDEVRHRGRYFTVDGMRFLPRPAQRPGVPVWVGGYRGKVKPLRRAARYQGYFPIGVDSPDHIAEAAAQLTELRRQAGVGDARFDLVASLPADEDPAAYAAAGATWRFTRFPASVTVDQVRGVLRVGP</sequence>
<dbReference type="Gene3D" id="3.20.20.30">
    <property type="entry name" value="Luciferase-like domain"/>
    <property type="match status" value="1"/>
</dbReference>
<proteinExistence type="predicted"/>
<evidence type="ECO:0000256" key="4">
    <source>
        <dbReference type="ARBA" id="ARBA00023033"/>
    </source>
</evidence>
<dbReference type="SUPFAM" id="SSF51679">
    <property type="entry name" value="Bacterial luciferase-like"/>
    <property type="match status" value="1"/>
</dbReference>
<reference evidence="6 7" key="1">
    <citation type="submission" date="2019-03" db="EMBL/GenBank/DDBJ databases">
        <title>Draft genome sequences of novel Actinobacteria.</title>
        <authorList>
            <person name="Sahin N."/>
            <person name="Ay H."/>
            <person name="Saygin H."/>
        </authorList>
    </citation>
    <scope>NUCLEOTIDE SEQUENCE [LARGE SCALE GENOMIC DNA]</scope>
    <source>
        <strain evidence="6 7">5K138</strain>
    </source>
</reference>
<feature type="domain" description="Luciferase-like" evidence="5">
    <location>
        <begin position="15"/>
        <end position="242"/>
    </location>
</feature>
<organism evidence="6 7">
    <name type="scientific">Jiangella asiatica</name>
    <dbReference type="NCBI Taxonomy" id="2530372"/>
    <lineage>
        <taxon>Bacteria</taxon>
        <taxon>Bacillati</taxon>
        <taxon>Actinomycetota</taxon>
        <taxon>Actinomycetes</taxon>
        <taxon>Jiangellales</taxon>
        <taxon>Jiangellaceae</taxon>
        <taxon>Jiangella</taxon>
    </lineage>
</organism>
<name>A0A4V6PF84_9ACTN</name>
<dbReference type="InterPro" id="IPR036661">
    <property type="entry name" value="Luciferase-like_sf"/>
</dbReference>
<evidence type="ECO:0000256" key="1">
    <source>
        <dbReference type="ARBA" id="ARBA00022630"/>
    </source>
</evidence>
<dbReference type="AlphaFoldDB" id="A0A4V6PF84"/>
<dbReference type="RefSeq" id="WP_131902047.1">
    <property type="nucleotide sequence ID" value="NZ_SMKZ01000092.1"/>
</dbReference>
<evidence type="ECO:0000259" key="5">
    <source>
        <dbReference type="Pfam" id="PF00296"/>
    </source>
</evidence>
<dbReference type="PANTHER" id="PTHR42847">
    <property type="entry name" value="ALKANESULFONATE MONOOXYGENASE"/>
    <property type="match status" value="1"/>
</dbReference>
<accession>A0A4V6PF84</accession>
<gene>
    <name evidence="6" type="ORF">E1269_31245</name>
</gene>
<dbReference type="GO" id="GO:0046306">
    <property type="term" value="P:alkanesulfonate catabolic process"/>
    <property type="evidence" value="ECO:0007669"/>
    <property type="project" value="TreeGrafter"/>
</dbReference>
<keyword evidence="3" id="KW-0560">Oxidoreductase</keyword>
<keyword evidence="7" id="KW-1185">Reference proteome</keyword>
<dbReference type="InterPro" id="IPR050172">
    <property type="entry name" value="SsuD_RutA_monooxygenase"/>
</dbReference>
<keyword evidence="1" id="KW-0285">Flavoprotein</keyword>
<keyword evidence="4" id="KW-0503">Monooxygenase</keyword>
<protein>
    <submittedName>
        <fullName evidence="6">LLM class flavin-dependent oxidoreductase</fullName>
    </submittedName>
</protein>
<comment type="caution">
    <text evidence="6">The sequence shown here is derived from an EMBL/GenBank/DDBJ whole genome shotgun (WGS) entry which is preliminary data.</text>
</comment>
<dbReference type="Pfam" id="PF00296">
    <property type="entry name" value="Bac_luciferase"/>
    <property type="match status" value="1"/>
</dbReference>
<evidence type="ECO:0000313" key="7">
    <source>
        <dbReference type="Proteomes" id="UP000294739"/>
    </source>
</evidence>
<evidence type="ECO:0000256" key="3">
    <source>
        <dbReference type="ARBA" id="ARBA00023002"/>
    </source>
</evidence>
<keyword evidence="2" id="KW-0288">FMN</keyword>
<evidence type="ECO:0000256" key="2">
    <source>
        <dbReference type="ARBA" id="ARBA00022643"/>
    </source>
</evidence>
<dbReference type="InParanoid" id="A0A4V6PF84"/>